<dbReference type="GO" id="GO:0004672">
    <property type="term" value="F:protein kinase activity"/>
    <property type="evidence" value="ECO:0007669"/>
    <property type="project" value="InterPro"/>
</dbReference>
<organism evidence="6 7">
    <name type="scientific">Chlamydomonas eustigma</name>
    <dbReference type="NCBI Taxonomy" id="1157962"/>
    <lineage>
        <taxon>Eukaryota</taxon>
        <taxon>Viridiplantae</taxon>
        <taxon>Chlorophyta</taxon>
        <taxon>core chlorophytes</taxon>
        <taxon>Chlorophyceae</taxon>
        <taxon>CS clade</taxon>
        <taxon>Chlamydomonadales</taxon>
        <taxon>Chlamydomonadaceae</taxon>
        <taxon>Chlamydomonas</taxon>
    </lineage>
</organism>
<feature type="compositionally biased region" description="Polar residues" evidence="4">
    <location>
        <begin position="89"/>
        <end position="119"/>
    </location>
</feature>
<evidence type="ECO:0000256" key="3">
    <source>
        <dbReference type="SAM" id="Coils"/>
    </source>
</evidence>
<evidence type="ECO:0000313" key="7">
    <source>
        <dbReference type="Proteomes" id="UP000232323"/>
    </source>
</evidence>
<dbReference type="GO" id="GO:0097527">
    <property type="term" value="P:necroptotic signaling pathway"/>
    <property type="evidence" value="ECO:0007669"/>
    <property type="project" value="TreeGrafter"/>
</dbReference>
<keyword evidence="7" id="KW-1185">Reference proteome</keyword>
<evidence type="ECO:0000256" key="1">
    <source>
        <dbReference type="ARBA" id="ARBA00022741"/>
    </source>
</evidence>
<evidence type="ECO:0000259" key="5">
    <source>
        <dbReference type="PROSITE" id="PS50011"/>
    </source>
</evidence>
<dbReference type="InterPro" id="IPR008271">
    <property type="entry name" value="Ser/Thr_kinase_AS"/>
</dbReference>
<evidence type="ECO:0000256" key="4">
    <source>
        <dbReference type="SAM" id="MobiDB-lite"/>
    </source>
</evidence>
<evidence type="ECO:0000313" key="6">
    <source>
        <dbReference type="EMBL" id="GAX73210.1"/>
    </source>
</evidence>
<name>A0A250WRN6_9CHLO</name>
<dbReference type="AlphaFoldDB" id="A0A250WRN6"/>
<feature type="compositionally biased region" description="Polar residues" evidence="4">
    <location>
        <begin position="51"/>
        <end position="60"/>
    </location>
</feature>
<gene>
    <name evidence="6" type="ORF">CEUSTIGMA_g663.t1</name>
</gene>
<dbReference type="SMART" id="SM00220">
    <property type="entry name" value="S_TKc"/>
    <property type="match status" value="1"/>
</dbReference>
<evidence type="ECO:0000256" key="2">
    <source>
        <dbReference type="ARBA" id="ARBA00022840"/>
    </source>
</evidence>
<keyword evidence="3" id="KW-0175">Coiled coil</keyword>
<keyword evidence="2" id="KW-0067">ATP-binding</keyword>
<protein>
    <recommendedName>
        <fullName evidence="5">Protein kinase domain-containing protein</fullName>
    </recommendedName>
</protein>
<accession>A0A250WRN6</accession>
<reference evidence="6 7" key="1">
    <citation type="submission" date="2017-08" db="EMBL/GenBank/DDBJ databases">
        <title>Acidophilic green algal genome provides insights into adaptation to an acidic environment.</title>
        <authorList>
            <person name="Hirooka S."/>
            <person name="Hirose Y."/>
            <person name="Kanesaki Y."/>
            <person name="Higuchi S."/>
            <person name="Fujiwara T."/>
            <person name="Onuma R."/>
            <person name="Era A."/>
            <person name="Ohbayashi R."/>
            <person name="Uzuka A."/>
            <person name="Nozaki H."/>
            <person name="Yoshikawa H."/>
            <person name="Miyagishima S.Y."/>
        </authorList>
    </citation>
    <scope>NUCLEOTIDE SEQUENCE [LARGE SCALE GENOMIC DNA]</scope>
    <source>
        <strain evidence="6 7">NIES-2499</strain>
    </source>
</reference>
<proteinExistence type="predicted"/>
<dbReference type="SUPFAM" id="SSF56112">
    <property type="entry name" value="Protein kinase-like (PK-like)"/>
    <property type="match status" value="1"/>
</dbReference>
<dbReference type="Proteomes" id="UP000232323">
    <property type="component" value="Unassembled WGS sequence"/>
</dbReference>
<dbReference type="PROSITE" id="PS00108">
    <property type="entry name" value="PROTEIN_KINASE_ST"/>
    <property type="match status" value="1"/>
</dbReference>
<dbReference type="OrthoDB" id="4062651at2759"/>
<feature type="domain" description="Protein kinase" evidence="5">
    <location>
        <begin position="539"/>
        <end position="809"/>
    </location>
</feature>
<dbReference type="PANTHER" id="PTHR44329">
    <property type="entry name" value="SERINE/THREONINE-PROTEIN KINASE TNNI3K-RELATED"/>
    <property type="match status" value="1"/>
</dbReference>
<dbReference type="EMBL" id="BEGY01000002">
    <property type="protein sequence ID" value="GAX73210.1"/>
    <property type="molecule type" value="Genomic_DNA"/>
</dbReference>
<feature type="compositionally biased region" description="Polar residues" evidence="4">
    <location>
        <begin position="1"/>
        <end position="11"/>
    </location>
</feature>
<dbReference type="PROSITE" id="PS50011">
    <property type="entry name" value="PROTEIN_KINASE_DOM"/>
    <property type="match status" value="1"/>
</dbReference>
<feature type="region of interest" description="Disordered" evidence="4">
    <location>
        <begin position="89"/>
        <end position="175"/>
    </location>
</feature>
<keyword evidence="1" id="KW-0547">Nucleotide-binding</keyword>
<dbReference type="InterPro" id="IPR051681">
    <property type="entry name" value="Ser/Thr_Kinases-Pseudokinases"/>
</dbReference>
<feature type="compositionally biased region" description="Low complexity" evidence="4">
    <location>
        <begin position="138"/>
        <end position="149"/>
    </location>
</feature>
<dbReference type="GO" id="GO:0005524">
    <property type="term" value="F:ATP binding"/>
    <property type="evidence" value="ECO:0007669"/>
    <property type="project" value="UniProtKB-KW"/>
</dbReference>
<dbReference type="STRING" id="1157962.A0A250WRN6"/>
<comment type="caution">
    <text evidence="6">The sequence shown here is derived from an EMBL/GenBank/DDBJ whole genome shotgun (WGS) entry which is preliminary data.</text>
</comment>
<feature type="region of interest" description="Disordered" evidence="4">
    <location>
        <begin position="1"/>
        <end position="63"/>
    </location>
</feature>
<feature type="coiled-coil region" evidence="3">
    <location>
        <begin position="444"/>
        <end position="478"/>
    </location>
</feature>
<sequence length="813" mass="88906">MQRSGDTQLGATNKPARAKPRHKSGPQQDEQVLSFVRKLGENKPLKVLKGNHNNAPNQVPRTGLPRVLADVGPHENLILPAQNIVKKSNNVKQLSNGSNKQMTPPATTHNNDDTTSAGANKQRGAGHHDPCSVLHIPSTPSSHSSSSSSSDDDEGMMSSSRTSSERSVHSGGHSNCSEMKQQALLTIPACCPCIAPAAPPPAALNKHTALSPAASKPAWRLPSKCISNQQMNRMSPSCQHLPSGSRASMLKKAGGGHKKPAAAISNHPQQPVAANKPVLQVPSTITSVVSVGVQVSLEDTEAVHDDLAADITTRVQELETRMAECATLVTRLICEKEEALLTTEHQGQALRAEQELRKCLEEECERLRVQFDQCDAHHDASCIITLQLVLNKADAVDADNESISSNKDIGLVCVAEAVQQVAVAEKKTMMRPAALSVDEMMRPHLEVHEELVRLQEQYKSLEAEVQEYKDQEVRYEEMLDMCRSEIAALTQSSDSARQEAEDELRLRKHQEDRIAQLKKWMVLHGKPLKRINREDLECSHIMEQIGQGGWGEVFRIKYGPHRGSIYKHALPGLEMEMDSEVVTMYWAMIANASPNIMCLVVEDVSPGGSRWRMCHQAVVGCLVVEDVSPGGSRTRCPHRKMDLIIYAASKSLQTLHKAGIVHNDLKASNFLVNDHRGVKVSDFGTSLFMDATGHVEGPTLGTSGYAAPETLTTGQVSAAADVYSLGCMLYAMISGQQAHQGLYSNDQEYSELMLSGNVPQLTLRPEDVAMYGKIAAPLLLDLVTRTTHVEPQQRPSMKEVLDLLLNIKMNIMS</sequence>
<dbReference type="Pfam" id="PF00069">
    <property type="entry name" value="Pkinase"/>
    <property type="match status" value="1"/>
</dbReference>
<dbReference type="InterPro" id="IPR011009">
    <property type="entry name" value="Kinase-like_dom_sf"/>
</dbReference>
<dbReference type="Gene3D" id="1.10.510.10">
    <property type="entry name" value="Transferase(Phosphotransferase) domain 1"/>
    <property type="match status" value="1"/>
</dbReference>
<dbReference type="PANTHER" id="PTHR44329:SF298">
    <property type="entry name" value="MIXED LINEAGE KINASE DOMAIN-LIKE PROTEIN"/>
    <property type="match status" value="1"/>
</dbReference>
<dbReference type="InterPro" id="IPR000719">
    <property type="entry name" value="Prot_kinase_dom"/>
</dbReference>